<feature type="region of interest" description="Disordered" evidence="1">
    <location>
        <begin position="1"/>
        <end position="174"/>
    </location>
</feature>
<reference evidence="3" key="1">
    <citation type="submission" date="2011-07" db="EMBL/GenBank/DDBJ databases">
        <authorList>
            <consortium name="Caenorhabditis brenneri Sequencing and Analysis Consortium"/>
            <person name="Wilson R.K."/>
        </authorList>
    </citation>
    <scope>NUCLEOTIDE SEQUENCE [LARGE SCALE GENOMIC DNA]</scope>
    <source>
        <strain evidence="3">PB2801</strain>
    </source>
</reference>
<dbReference type="EMBL" id="GL379800">
    <property type="protein sequence ID" value="EGT35762.1"/>
    <property type="molecule type" value="Genomic_DNA"/>
</dbReference>
<evidence type="ECO:0000256" key="1">
    <source>
        <dbReference type="SAM" id="MobiDB-lite"/>
    </source>
</evidence>
<dbReference type="OMA" id="PRWDAPN"/>
<proteinExistence type="predicted"/>
<sequence length="186" mass="20162">MEQQRAAELQQTRPHALSEPPLPPLPAPSSSNLPIPSSPNLKKPLHLNNNNNPFMDPPSTSTSSSSTTSNQSHVTKITVGTIGTMDPSTTSPTTSSYIPRPVVSGSSSFSHPPPLPAHQTASTSKIPRMSSAAEQRKFSQQPPPQPAVRQMPHHFEDPRKFSQNGCAAPSRIVPPMQHQRRIVTDF</sequence>
<feature type="compositionally biased region" description="Low complexity" evidence="1">
    <location>
        <begin position="87"/>
        <end position="96"/>
    </location>
</feature>
<evidence type="ECO:0000313" key="3">
    <source>
        <dbReference type="Proteomes" id="UP000008068"/>
    </source>
</evidence>
<keyword evidence="3" id="KW-1185">Reference proteome</keyword>
<dbReference type="OrthoDB" id="10499390at2759"/>
<dbReference type="AlphaFoldDB" id="G0MLJ3"/>
<feature type="compositionally biased region" description="Low complexity" evidence="1">
    <location>
        <begin position="28"/>
        <end position="69"/>
    </location>
</feature>
<organism evidence="3">
    <name type="scientific">Caenorhabditis brenneri</name>
    <name type="common">Nematode worm</name>
    <dbReference type="NCBI Taxonomy" id="135651"/>
    <lineage>
        <taxon>Eukaryota</taxon>
        <taxon>Metazoa</taxon>
        <taxon>Ecdysozoa</taxon>
        <taxon>Nematoda</taxon>
        <taxon>Chromadorea</taxon>
        <taxon>Rhabditida</taxon>
        <taxon>Rhabditina</taxon>
        <taxon>Rhabditomorpha</taxon>
        <taxon>Rhabditoidea</taxon>
        <taxon>Rhabditidae</taxon>
        <taxon>Peloderinae</taxon>
        <taxon>Caenorhabditis</taxon>
    </lineage>
</organism>
<evidence type="ECO:0000313" key="2">
    <source>
        <dbReference type="EMBL" id="EGT35762.1"/>
    </source>
</evidence>
<dbReference type="HOGENOM" id="CLU_103903_0_0_1"/>
<gene>
    <name evidence="2" type="ORF">CAEBREN_23026</name>
</gene>
<accession>G0MLJ3</accession>
<feature type="compositionally biased region" description="Polar residues" evidence="1">
    <location>
        <begin position="1"/>
        <end position="13"/>
    </location>
</feature>
<protein>
    <submittedName>
        <fullName evidence="2">Uncharacterized protein</fullName>
    </submittedName>
</protein>
<dbReference type="STRING" id="135651.G0MLJ3"/>
<dbReference type="Proteomes" id="UP000008068">
    <property type="component" value="Unassembled WGS sequence"/>
</dbReference>
<dbReference type="eggNOG" id="KOG3530">
    <property type="taxonomic scope" value="Eukaryota"/>
</dbReference>
<name>G0MLJ3_CAEBE</name>
<dbReference type="InParanoid" id="G0MLJ3"/>